<sequence>MASKADVAVELTADTDYREETRVLQWDDDVRAVLAARQARPTLQELGVERSRNMLEQAPRRHGPEMRSVRSTEFDGPHGSVPVRIYSPEGCDSPAPALVWFHGGGMIMGSLESWDHLARALAVASGAVVVNVGYRLAPEHRYPVANDEAYAAVEWVAAQHDSLGVDPARIAVGGDSAGGSLAAAAALRARDDGGPALVQQVLVYPGIERRTARASMIEFGDSPFLCATDVDWMKSLYLGDDPAADDAYGVPALAADLSGLPAAIVVSARFDPLRDGVEEFGARLRAAGVETALLRYPGVGHGFLVQIGSFARADAALAEIGALVRAKFALARASFDVDGAGLERRS</sequence>
<keyword evidence="4" id="KW-1185">Reference proteome</keyword>
<protein>
    <submittedName>
        <fullName evidence="3">Alpha/beta hydrolase</fullName>
    </submittedName>
</protein>
<dbReference type="InterPro" id="IPR029058">
    <property type="entry name" value="AB_hydrolase_fold"/>
</dbReference>
<dbReference type="PANTHER" id="PTHR48081:SF8">
    <property type="entry name" value="ALPHA_BETA HYDROLASE FOLD-3 DOMAIN-CONTAINING PROTEIN-RELATED"/>
    <property type="match status" value="1"/>
</dbReference>
<organism evidence="3 4">
    <name type="scientific">Rhodococcus parequi</name>
    <dbReference type="NCBI Taxonomy" id="3137122"/>
    <lineage>
        <taxon>Bacteria</taxon>
        <taxon>Bacillati</taxon>
        <taxon>Actinomycetota</taxon>
        <taxon>Actinomycetes</taxon>
        <taxon>Mycobacteriales</taxon>
        <taxon>Nocardiaceae</taxon>
        <taxon>Rhodococcus</taxon>
    </lineage>
</organism>
<accession>A0ABW9FJR2</accession>
<dbReference type="SUPFAM" id="SSF53474">
    <property type="entry name" value="alpha/beta-Hydrolases"/>
    <property type="match status" value="1"/>
</dbReference>
<evidence type="ECO:0000313" key="3">
    <source>
        <dbReference type="EMBL" id="MFM1725418.1"/>
    </source>
</evidence>
<name>A0ABW9FJR2_9NOCA</name>
<proteinExistence type="predicted"/>
<dbReference type="Gene3D" id="3.40.50.1820">
    <property type="entry name" value="alpha/beta hydrolase"/>
    <property type="match status" value="1"/>
</dbReference>
<evidence type="ECO:0000259" key="2">
    <source>
        <dbReference type="Pfam" id="PF07859"/>
    </source>
</evidence>
<gene>
    <name evidence="3" type="ORF">ABEU20_004032</name>
</gene>
<keyword evidence="1 3" id="KW-0378">Hydrolase</keyword>
<dbReference type="InterPro" id="IPR013094">
    <property type="entry name" value="AB_hydrolase_3"/>
</dbReference>
<dbReference type="GO" id="GO:0016787">
    <property type="term" value="F:hydrolase activity"/>
    <property type="evidence" value="ECO:0007669"/>
    <property type="project" value="UniProtKB-KW"/>
</dbReference>
<evidence type="ECO:0000313" key="4">
    <source>
        <dbReference type="Proteomes" id="UP001629745"/>
    </source>
</evidence>
<dbReference type="Proteomes" id="UP001629745">
    <property type="component" value="Unassembled WGS sequence"/>
</dbReference>
<dbReference type="InterPro" id="IPR050300">
    <property type="entry name" value="GDXG_lipolytic_enzyme"/>
</dbReference>
<dbReference type="PANTHER" id="PTHR48081">
    <property type="entry name" value="AB HYDROLASE SUPERFAMILY PROTEIN C4A8.06C"/>
    <property type="match status" value="1"/>
</dbReference>
<dbReference type="Pfam" id="PF07859">
    <property type="entry name" value="Abhydrolase_3"/>
    <property type="match status" value="1"/>
</dbReference>
<reference evidence="3 4" key="1">
    <citation type="submission" date="2023-11" db="EMBL/GenBank/DDBJ databases">
        <authorList>
            <person name="Val-Calvo J."/>
            <person name="Scortti M."/>
            <person name="Vazquez-Boland J."/>
        </authorList>
    </citation>
    <scope>NUCLEOTIDE SEQUENCE [LARGE SCALE GENOMIC DNA]</scope>
    <source>
        <strain evidence="3 4">PAM 2766</strain>
    </source>
</reference>
<feature type="domain" description="Alpha/beta hydrolase fold-3" evidence="2">
    <location>
        <begin position="98"/>
        <end position="304"/>
    </location>
</feature>
<dbReference type="EMBL" id="JBDLNV010000006">
    <property type="protein sequence ID" value="MFM1725418.1"/>
    <property type="molecule type" value="Genomic_DNA"/>
</dbReference>
<evidence type="ECO:0000256" key="1">
    <source>
        <dbReference type="ARBA" id="ARBA00022801"/>
    </source>
</evidence>
<dbReference type="RefSeq" id="WP_420165898.1">
    <property type="nucleotide sequence ID" value="NZ_JBDLNV010000006.1"/>
</dbReference>
<comment type="caution">
    <text evidence="3">The sequence shown here is derived from an EMBL/GenBank/DDBJ whole genome shotgun (WGS) entry which is preliminary data.</text>
</comment>